<dbReference type="CDD" id="cd00085">
    <property type="entry name" value="HNHc"/>
    <property type="match status" value="1"/>
</dbReference>
<dbReference type="InterPro" id="IPR003615">
    <property type="entry name" value="HNH_nuc"/>
</dbReference>
<proteinExistence type="predicted"/>
<evidence type="ECO:0000313" key="1">
    <source>
        <dbReference type="EMBL" id="AYV86939.1"/>
    </source>
</evidence>
<feature type="non-terminal residue" evidence="1">
    <location>
        <position position="200"/>
    </location>
</feature>
<sequence>MTSRSTRSSYIPKALREQIWLHHFGHVFQHRCWVTWCSNVITVFNFQCGHDIPKSKQGLTSLENLFPVCARCNLSMSNVYTIQEWNQLSNIPKKVKINSCTSTSLAIKRKTIHCSPRKLQQTKRLKKDRDMISSISHTSTISNRTSRYPIKDDNNMFIQPTVHLQAHPYYLLRSKNSNDSTIHSMNSTNLTQLILSTKST</sequence>
<reference evidence="1" key="1">
    <citation type="submission" date="2018-10" db="EMBL/GenBank/DDBJ databases">
        <title>Hidden diversity of soil giant viruses.</title>
        <authorList>
            <person name="Schulz F."/>
            <person name="Alteio L."/>
            <person name="Goudeau D."/>
            <person name="Ryan E.M."/>
            <person name="Malmstrom R.R."/>
            <person name="Blanchard J."/>
            <person name="Woyke T."/>
        </authorList>
    </citation>
    <scope>NUCLEOTIDE SEQUENCE</scope>
    <source>
        <strain evidence="1">SYV1</strain>
    </source>
</reference>
<dbReference type="EMBL" id="MK072521">
    <property type="protein sequence ID" value="AYV86939.1"/>
    <property type="molecule type" value="Genomic_DNA"/>
</dbReference>
<accession>A0A3G5ALR7</accession>
<name>A0A3G5ALR7_9VIRU</name>
<gene>
    <name evidence="1" type="ORF">Sylvanvirus15_1</name>
</gene>
<protein>
    <submittedName>
        <fullName evidence="1">Uncharacterized protein</fullName>
    </submittedName>
</protein>
<organism evidence="1">
    <name type="scientific">Sylvanvirus sp</name>
    <dbReference type="NCBI Taxonomy" id="2487774"/>
    <lineage>
        <taxon>Viruses</taxon>
    </lineage>
</organism>
<dbReference type="Gene3D" id="1.10.30.50">
    <property type="match status" value="1"/>
</dbReference>